<sequence>MSHFLFVAGTLRERSSPESASLQLTHGLWGCCSALIRDNLTTFLTPDSHALVYVLKAGICADVKIVSGVLPVQQMDEFLREDFKTEARFGFVRVALTKQWTSTPQESHRLLQSVLQIQDQAELTRRLSLGMHRLTDDEYRAILSSLP</sequence>
<keyword evidence="2" id="KW-1185">Reference proteome</keyword>
<dbReference type="Proteomes" id="UP000248168">
    <property type="component" value="Unassembled WGS sequence"/>
</dbReference>
<gene>
    <name evidence="1" type="ORF">NITLEN_80105</name>
</gene>
<accession>A0A330LHJ4</accession>
<dbReference type="InParanoid" id="A0A330LHJ4"/>
<evidence type="ECO:0000313" key="2">
    <source>
        <dbReference type="Proteomes" id="UP000248168"/>
    </source>
</evidence>
<dbReference type="RefSeq" id="WP_121990806.1">
    <property type="nucleotide sequence ID" value="NZ_OUNR01000021.1"/>
</dbReference>
<protein>
    <recommendedName>
        <fullName evidence="3">EVE domain-containing protein</fullName>
    </recommendedName>
</protein>
<name>A0A330LHJ4_9BACT</name>
<evidence type="ECO:0008006" key="3">
    <source>
        <dbReference type="Google" id="ProtNLM"/>
    </source>
</evidence>
<reference evidence="2" key="1">
    <citation type="submission" date="2018-04" db="EMBL/GenBank/DDBJ databases">
        <authorList>
            <person name="Lucker S."/>
            <person name="Sakoula D."/>
        </authorList>
    </citation>
    <scope>NUCLEOTIDE SEQUENCE [LARGE SCALE GENOMIC DNA]</scope>
</reference>
<dbReference type="OrthoDB" id="9795354at2"/>
<evidence type="ECO:0000313" key="1">
    <source>
        <dbReference type="EMBL" id="SPP66677.1"/>
    </source>
</evidence>
<dbReference type="EMBL" id="OUNR01000021">
    <property type="protein sequence ID" value="SPP66677.1"/>
    <property type="molecule type" value="Genomic_DNA"/>
</dbReference>
<organism evidence="1 2">
    <name type="scientific">Nitrospira lenta</name>
    <dbReference type="NCBI Taxonomy" id="1436998"/>
    <lineage>
        <taxon>Bacteria</taxon>
        <taxon>Pseudomonadati</taxon>
        <taxon>Nitrospirota</taxon>
        <taxon>Nitrospiria</taxon>
        <taxon>Nitrospirales</taxon>
        <taxon>Nitrospiraceae</taxon>
        <taxon>Nitrospira</taxon>
    </lineage>
</organism>
<proteinExistence type="predicted"/>
<dbReference type="AlphaFoldDB" id="A0A330LHJ4"/>